<feature type="non-terminal residue" evidence="2">
    <location>
        <position position="1"/>
    </location>
</feature>
<keyword evidence="3" id="KW-1185">Reference proteome</keyword>
<dbReference type="AlphaFoldDB" id="K0S5A7"/>
<organism evidence="2 3">
    <name type="scientific">Thalassiosira oceanica</name>
    <name type="common">Marine diatom</name>
    <dbReference type="NCBI Taxonomy" id="159749"/>
    <lineage>
        <taxon>Eukaryota</taxon>
        <taxon>Sar</taxon>
        <taxon>Stramenopiles</taxon>
        <taxon>Ochrophyta</taxon>
        <taxon>Bacillariophyta</taxon>
        <taxon>Coscinodiscophyceae</taxon>
        <taxon>Thalassiosirophycidae</taxon>
        <taxon>Thalassiosirales</taxon>
        <taxon>Thalassiosiraceae</taxon>
        <taxon>Thalassiosira</taxon>
    </lineage>
</organism>
<feature type="compositionally biased region" description="Basic and acidic residues" evidence="1">
    <location>
        <begin position="138"/>
        <end position="154"/>
    </location>
</feature>
<evidence type="ECO:0000256" key="1">
    <source>
        <dbReference type="SAM" id="MobiDB-lite"/>
    </source>
</evidence>
<comment type="caution">
    <text evidence="2">The sequence shown here is derived from an EMBL/GenBank/DDBJ whole genome shotgun (WGS) entry which is preliminary data.</text>
</comment>
<feature type="region of interest" description="Disordered" evidence="1">
    <location>
        <begin position="121"/>
        <end position="162"/>
    </location>
</feature>
<proteinExistence type="predicted"/>
<accession>K0S5A7</accession>
<reference evidence="2 3" key="1">
    <citation type="journal article" date="2012" name="Genome Biol.">
        <title>Genome and low-iron response of an oceanic diatom adapted to chronic iron limitation.</title>
        <authorList>
            <person name="Lommer M."/>
            <person name="Specht M."/>
            <person name="Roy A.S."/>
            <person name="Kraemer L."/>
            <person name="Andreson R."/>
            <person name="Gutowska M.A."/>
            <person name="Wolf J."/>
            <person name="Bergner S.V."/>
            <person name="Schilhabel M.B."/>
            <person name="Klostermeier U.C."/>
            <person name="Beiko R.G."/>
            <person name="Rosenstiel P."/>
            <person name="Hippler M."/>
            <person name="Laroche J."/>
        </authorList>
    </citation>
    <scope>NUCLEOTIDE SEQUENCE [LARGE SCALE GENOMIC DNA]</scope>
    <source>
        <strain evidence="2 3">CCMP1005</strain>
    </source>
</reference>
<sequence>SIVRVKGQRQGVEAAGIGPCRVVIGVPEGGEPAGKRWGRGGRGREIAETHAGRLPSELPLAARKLGREARSIVPVALALELAEAVRPVASTRRVPLLGLGSVAPGLGTGAVDAREKECNLDDFHGKTAPGRKIIPKSKGKDEDWGFDSGLDRKPSVPLAGVT</sequence>
<name>K0S5A7_THAOC</name>
<gene>
    <name evidence="2" type="ORF">THAOC_18329</name>
</gene>
<dbReference type="EMBL" id="AGNL01020276">
    <property type="protein sequence ID" value="EJK61223.1"/>
    <property type="molecule type" value="Genomic_DNA"/>
</dbReference>
<evidence type="ECO:0000313" key="2">
    <source>
        <dbReference type="EMBL" id="EJK61223.1"/>
    </source>
</evidence>
<evidence type="ECO:0000313" key="3">
    <source>
        <dbReference type="Proteomes" id="UP000266841"/>
    </source>
</evidence>
<protein>
    <submittedName>
        <fullName evidence="2">Uncharacterized protein</fullName>
    </submittedName>
</protein>
<dbReference type="Proteomes" id="UP000266841">
    <property type="component" value="Unassembled WGS sequence"/>
</dbReference>